<comment type="caution">
    <text evidence="2">The sequence shown here is derived from an EMBL/GenBank/DDBJ whole genome shotgun (WGS) entry which is preliminary data.</text>
</comment>
<evidence type="ECO:0000313" key="2">
    <source>
        <dbReference type="EMBL" id="MBW0556070.1"/>
    </source>
</evidence>
<feature type="compositionally biased region" description="Basic residues" evidence="1">
    <location>
        <begin position="159"/>
        <end position="169"/>
    </location>
</feature>
<protein>
    <submittedName>
        <fullName evidence="2">Uncharacterized protein</fullName>
    </submittedName>
</protein>
<dbReference type="AlphaFoldDB" id="A0A9Q3PCD9"/>
<accession>A0A9Q3PCD9</accession>
<gene>
    <name evidence="2" type="ORF">O181_095785</name>
</gene>
<keyword evidence="3" id="KW-1185">Reference proteome</keyword>
<feature type="region of interest" description="Disordered" evidence="1">
    <location>
        <begin position="143"/>
        <end position="180"/>
    </location>
</feature>
<feature type="compositionally biased region" description="Polar residues" evidence="1">
    <location>
        <begin position="143"/>
        <end position="155"/>
    </location>
</feature>
<dbReference type="EMBL" id="AVOT02063327">
    <property type="protein sequence ID" value="MBW0556070.1"/>
    <property type="molecule type" value="Genomic_DNA"/>
</dbReference>
<reference evidence="2" key="1">
    <citation type="submission" date="2021-03" db="EMBL/GenBank/DDBJ databases">
        <title>Draft genome sequence of rust myrtle Austropuccinia psidii MF-1, a brazilian biotype.</title>
        <authorList>
            <person name="Quecine M.C."/>
            <person name="Pachon D.M.R."/>
            <person name="Bonatelli M.L."/>
            <person name="Correr F.H."/>
            <person name="Franceschini L.M."/>
            <person name="Leite T.F."/>
            <person name="Margarido G.R.A."/>
            <person name="Almeida C.A."/>
            <person name="Ferrarezi J.A."/>
            <person name="Labate C.A."/>
        </authorList>
    </citation>
    <scope>NUCLEOTIDE SEQUENCE</scope>
    <source>
        <strain evidence="2">MF-1</strain>
    </source>
</reference>
<dbReference type="Proteomes" id="UP000765509">
    <property type="component" value="Unassembled WGS sequence"/>
</dbReference>
<evidence type="ECO:0000256" key="1">
    <source>
        <dbReference type="SAM" id="MobiDB-lite"/>
    </source>
</evidence>
<sequence length="192" mass="21726">MPTQIPVTTPGEDIERWLNEENNHNWASFTHGQTPMRSSMIMSAPSPSQCQSMMPFIQGNIQHALPPPMPHIYGTLATNHSFPGHYHNRPVVYTPLTHSPLRVFSDCAPARNQLGCTYSPGPIIQSVERMNLASSQSENAVSWTMTDNAPIQPSAKQVKEKKRRRYKSRKEKDTNPKFTQKDCSNICTYIED</sequence>
<evidence type="ECO:0000313" key="3">
    <source>
        <dbReference type="Proteomes" id="UP000765509"/>
    </source>
</evidence>
<name>A0A9Q3PCD9_9BASI</name>
<organism evidence="2 3">
    <name type="scientific">Austropuccinia psidii MF-1</name>
    <dbReference type="NCBI Taxonomy" id="1389203"/>
    <lineage>
        <taxon>Eukaryota</taxon>
        <taxon>Fungi</taxon>
        <taxon>Dikarya</taxon>
        <taxon>Basidiomycota</taxon>
        <taxon>Pucciniomycotina</taxon>
        <taxon>Pucciniomycetes</taxon>
        <taxon>Pucciniales</taxon>
        <taxon>Sphaerophragmiaceae</taxon>
        <taxon>Austropuccinia</taxon>
    </lineage>
</organism>
<proteinExistence type="predicted"/>